<comment type="caution">
    <text evidence="2">The sequence shown here is derived from an EMBL/GenBank/DDBJ whole genome shotgun (WGS) entry which is preliminary data.</text>
</comment>
<feature type="domain" description="Peptidase S55" evidence="1">
    <location>
        <begin position="114"/>
        <end position="337"/>
    </location>
</feature>
<sequence>MACMAVLLGLTGEQFRAGAAWSPGQQGGAVSRRVVPLGRAVGIKLFSDGVLVVGLSAIETDQGSKSPGKDCGLKLGDVITHVDGDQVDTIQQMQDQVERHKGQPLTIQAMRGEKQVQLTAAPVANRQGTYQLGVWLRDSMAGIGTMTFWDPDTGVFAALGHGINDVDTASLMPLESGGIMAATVSGVERGRAGAPGELHGDFDLTADLGSLYANTSQGVFGRTAQRLSGGTGAVEVARCDQVHTGPATILSNIRGEQVEEFQVEITHVSRSGDGTRNLMLEVTDPKLLSATGGIVQGMSGSPILQDGRLAGAVTHVLIDDPTRGYGIFAENMCRAAG</sequence>
<keyword evidence="2" id="KW-0378">Hydrolase</keyword>
<dbReference type="InterPro" id="IPR008763">
    <property type="entry name" value="Peptidase_S55"/>
</dbReference>
<organism evidence="2 3">
    <name type="scientific">Flintibacter faecis</name>
    <dbReference type="NCBI Taxonomy" id="2763047"/>
    <lineage>
        <taxon>Bacteria</taxon>
        <taxon>Bacillati</taxon>
        <taxon>Bacillota</taxon>
        <taxon>Clostridia</taxon>
        <taxon>Eubacteriales</taxon>
        <taxon>Flintibacter</taxon>
    </lineage>
</organism>
<name>A0A8J6M9H1_9FIRM</name>
<dbReference type="SUPFAM" id="SSF50156">
    <property type="entry name" value="PDZ domain-like"/>
    <property type="match status" value="1"/>
</dbReference>
<dbReference type="InterPro" id="IPR036034">
    <property type="entry name" value="PDZ_sf"/>
</dbReference>
<dbReference type="NCBIfam" id="TIGR02860">
    <property type="entry name" value="spore_IV_B"/>
    <property type="match status" value="1"/>
</dbReference>
<evidence type="ECO:0000259" key="1">
    <source>
        <dbReference type="PROSITE" id="PS51494"/>
    </source>
</evidence>
<dbReference type="Proteomes" id="UP000602260">
    <property type="component" value="Unassembled WGS sequence"/>
</dbReference>
<evidence type="ECO:0000313" key="2">
    <source>
        <dbReference type="EMBL" id="MBC5716250.1"/>
    </source>
</evidence>
<accession>A0A8J6M9H1</accession>
<evidence type="ECO:0000313" key="3">
    <source>
        <dbReference type="Proteomes" id="UP000602260"/>
    </source>
</evidence>
<keyword evidence="3" id="KW-1185">Reference proteome</keyword>
<dbReference type="InterPro" id="IPR001478">
    <property type="entry name" value="PDZ"/>
</dbReference>
<dbReference type="EMBL" id="JACOPN010000002">
    <property type="protein sequence ID" value="MBC5716250.1"/>
    <property type="molecule type" value="Genomic_DNA"/>
</dbReference>
<dbReference type="Gene3D" id="2.30.42.10">
    <property type="match status" value="1"/>
</dbReference>
<dbReference type="PROSITE" id="PS51494">
    <property type="entry name" value="SPOIVB"/>
    <property type="match status" value="1"/>
</dbReference>
<dbReference type="AlphaFoldDB" id="A0A8J6M9H1"/>
<dbReference type="Pfam" id="PF05580">
    <property type="entry name" value="Peptidase_S55"/>
    <property type="match status" value="1"/>
</dbReference>
<dbReference type="Pfam" id="PF13180">
    <property type="entry name" value="PDZ_2"/>
    <property type="match status" value="1"/>
</dbReference>
<dbReference type="InterPro" id="IPR014219">
    <property type="entry name" value="SpoIVB"/>
</dbReference>
<reference evidence="2" key="1">
    <citation type="submission" date="2020-08" db="EMBL/GenBank/DDBJ databases">
        <title>Genome public.</title>
        <authorList>
            <person name="Liu C."/>
            <person name="Sun Q."/>
        </authorList>
    </citation>
    <scope>NUCLEOTIDE SEQUENCE</scope>
    <source>
        <strain evidence="2">BX5</strain>
    </source>
</reference>
<dbReference type="GO" id="GO:0016787">
    <property type="term" value="F:hydrolase activity"/>
    <property type="evidence" value="ECO:0007669"/>
    <property type="project" value="UniProtKB-KW"/>
</dbReference>
<dbReference type="EC" id="3.4.21.116" evidence="2"/>
<protein>
    <submittedName>
        <fullName evidence="2">SpoIVB peptidase</fullName>
        <ecNumber evidence="2">3.4.21.116</ecNumber>
    </submittedName>
</protein>
<proteinExistence type="predicted"/>
<gene>
    <name evidence="2" type="primary">spoIVB</name>
    <name evidence="2" type="ORF">H8S55_02755</name>
</gene>